<dbReference type="AlphaFoldDB" id="A0A077M5K1"/>
<dbReference type="Gene3D" id="3.30.450.20">
    <property type="entry name" value="PAS domain"/>
    <property type="match status" value="1"/>
</dbReference>
<dbReference type="InterPro" id="IPR005467">
    <property type="entry name" value="His_kinase_dom"/>
</dbReference>
<dbReference type="EMBL" id="CAJB01000353">
    <property type="protein sequence ID" value="CCH79330.1"/>
    <property type="molecule type" value="Genomic_DNA"/>
</dbReference>
<dbReference type="InterPro" id="IPR013656">
    <property type="entry name" value="PAS_4"/>
</dbReference>
<dbReference type="EC" id="2.7.13.3" evidence="3"/>
<reference evidence="11 12" key="1">
    <citation type="journal article" date="2013" name="ISME J.">
        <title>A metabolic model for members of the genus Tetrasphaera involved in enhanced biological phosphorus removal.</title>
        <authorList>
            <person name="Kristiansen R."/>
            <person name="Nguyen H.T.T."/>
            <person name="Saunders A.M."/>
            <person name="Nielsen J.L."/>
            <person name="Wimmer R."/>
            <person name="Le V.Q."/>
            <person name="McIlroy S.J."/>
            <person name="Petrovski S."/>
            <person name="Seviour R.J."/>
            <person name="Calteau A."/>
            <person name="Nielsen K.L."/>
            <person name="Nielsen P.H."/>
        </authorList>
    </citation>
    <scope>NUCLEOTIDE SEQUENCE [LARGE SCALE GENOMIC DNA]</scope>
    <source>
        <strain evidence="11 12">T1-X7</strain>
    </source>
</reference>
<dbReference type="GO" id="GO:0005886">
    <property type="term" value="C:plasma membrane"/>
    <property type="evidence" value="ECO:0007669"/>
    <property type="project" value="UniProtKB-SubCell"/>
</dbReference>
<dbReference type="GO" id="GO:0000155">
    <property type="term" value="F:phosphorelay sensor kinase activity"/>
    <property type="evidence" value="ECO:0007669"/>
    <property type="project" value="InterPro"/>
</dbReference>
<evidence type="ECO:0000256" key="6">
    <source>
        <dbReference type="ARBA" id="ARBA00023012"/>
    </source>
</evidence>
<feature type="modified residue" description="4-aspartylphosphate" evidence="7">
    <location>
        <position position="660"/>
    </location>
</feature>
<dbReference type="SMART" id="SM01012">
    <property type="entry name" value="ANTAR"/>
    <property type="match status" value="1"/>
</dbReference>
<dbReference type="PROSITE" id="PS50110">
    <property type="entry name" value="RESPONSE_REGULATORY"/>
    <property type="match status" value="1"/>
</dbReference>
<dbReference type="InterPro" id="IPR036388">
    <property type="entry name" value="WH-like_DNA-bd_sf"/>
</dbReference>
<protein>
    <recommendedName>
        <fullName evidence="3">histidine kinase</fullName>
        <ecNumber evidence="3">2.7.13.3</ecNumber>
    </recommendedName>
</protein>
<evidence type="ECO:0000313" key="12">
    <source>
        <dbReference type="Proteomes" id="UP000035721"/>
    </source>
</evidence>
<dbReference type="Proteomes" id="UP000035721">
    <property type="component" value="Unassembled WGS sequence"/>
</dbReference>
<comment type="caution">
    <text evidence="11">The sequence shown here is derived from an EMBL/GenBank/DDBJ whole genome shotgun (WGS) entry which is preliminary data.</text>
</comment>
<keyword evidence="4 7" id="KW-0597">Phosphoprotein</keyword>
<dbReference type="STRING" id="1194083.BN12_4160007"/>
<dbReference type="SUPFAM" id="SSF52172">
    <property type="entry name" value="CheY-like"/>
    <property type="match status" value="1"/>
</dbReference>
<dbReference type="SMART" id="SM00448">
    <property type="entry name" value="REC"/>
    <property type="match status" value="1"/>
</dbReference>
<evidence type="ECO:0000256" key="3">
    <source>
        <dbReference type="ARBA" id="ARBA00012438"/>
    </source>
</evidence>
<keyword evidence="5" id="KW-0418">Kinase</keyword>
<dbReference type="InterPro" id="IPR036890">
    <property type="entry name" value="HATPase_C_sf"/>
</dbReference>
<feature type="domain" description="Histidine kinase" evidence="8">
    <location>
        <begin position="356"/>
        <end position="570"/>
    </location>
</feature>
<dbReference type="PANTHER" id="PTHR43547">
    <property type="entry name" value="TWO-COMPONENT HISTIDINE KINASE"/>
    <property type="match status" value="1"/>
</dbReference>
<dbReference type="Gene3D" id="1.10.287.130">
    <property type="match status" value="1"/>
</dbReference>
<dbReference type="Gene3D" id="3.40.50.2300">
    <property type="match status" value="1"/>
</dbReference>
<evidence type="ECO:0000256" key="1">
    <source>
        <dbReference type="ARBA" id="ARBA00000085"/>
    </source>
</evidence>
<dbReference type="InterPro" id="IPR036097">
    <property type="entry name" value="HisK_dim/P_sf"/>
</dbReference>
<evidence type="ECO:0000313" key="11">
    <source>
        <dbReference type="EMBL" id="CCH79330.1"/>
    </source>
</evidence>
<dbReference type="CDD" id="cd17574">
    <property type="entry name" value="REC_OmpR"/>
    <property type="match status" value="1"/>
</dbReference>
<accession>A0A077M5K1</accession>
<name>A0A077M5K1_9MICO</name>
<sequence>MTTGPGPDGRDLLQSLFPGHDDASCLARKVAWSETSVGDPREWPPELTAAIRTVMPSKSPMVLWWGEDLVQIYNDAYRSLLGSKHPQAMGQPAEECWSEIWSDVGPMTAQVLGGGEATYERDLLLLMERHGYVEETYWTFSYSAVRSASGEVLGIFVPSTDVTSDRVVAHRLEAVRELAVLSSADFTSSQALAEGVIAVLSKRRRPLPFAAVYLPDVSGHLARAASYGLAATSDSLPRLVEQGGAHPVARVMTSRSSRLETYAADDLAAEPSPLGPKRPTRAYLLPLGGPDHAPEGVVVLGLNPYRRLGELYKTFLTLVTRQLSALFVEVRTAAEERARTATIAALDEAKTAFFANVSHEFRTPLTIALAAARTLRETTLPDEAAAHVDAIERAARRLNRLVDTLLDFARSESHALVADVHEVDLAELTRDVLGMFRSAVEAAGIALRGDVDETGVVSTDREAWVKVVGNLVSNAYKFTESGSIDVTLRRRGDGVVLTVSDTGRGIAAEEAERVFERFVQVVGRPARGPVGSGIGLALVRDLVRAQGGDVGLESTVGVGTTVTVTLPLAEVAGSDADLSSLDLGESVGGLLHEPALRLATTPSPAATEAEGALLLLVEDNDDLRDYLVRLLSSDGWTVAAFPDVASALRLERVPDLVLCDVMLPGLSGLDLVTMLRAERRWSPVPITLLTARSGAREIAEGLSVGADDYVTKPFDPVELLARLRTQHELARQRRQLVVEAEETASNLEVALASNRMIGMAVGVLMASHRVTSELAFQMLRTRSNDTNRKLREVAEDVVMTGTVEPLPE</sequence>
<dbReference type="PROSITE" id="PS50921">
    <property type="entry name" value="ANTAR"/>
    <property type="match status" value="1"/>
</dbReference>
<evidence type="ECO:0000256" key="7">
    <source>
        <dbReference type="PROSITE-ProRule" id="PRU00169"/>
    </source>
</evidence>
<evidence type="ECO:0000259" key="10">
    <source>
        <dbReference type="PROSITE" id="PS50921"/>
    </source>
</evidence>
<dbReference type="Gene3D" id="3.30.565.10">
    <property type="entry name" value="Histidine kinase-like ATPase, C-terminal domain"/>
    <property type="match status" value="1"/>
</dbReference>
<dbReference type="InterPro" id="IPR011006">
    <property type="entry name" value="CheY-like_superfamily"/>
</dbReference>
<dbReference type="InterPro" id="IPR003594">
    <property type="entry name" value="HATPase_dom"/>
</dbReference>
<evidence type="ECO:0000259" key="8">
    <source>
        <dbReference type="PROSITE" id="PS50109"/>
    </source>
</evidence>
<proteinExistence type="predicted"/>
<dbReference type="PRINTS" id="PR00344">
    <property type="entry name" value="BCTRLSENSOR"/>
</dbReference>
<comment type="catalytic activity">
    <reaction evidence="1">
        <text>ATP + protein L-histidine = ADP + protein N-phospho-L-histidine.</text>
        <dbReference type="EC" id="2.7.13.3"/>
    </reaction>
</comment>
<dbReference type="InterPro" id="IPR035965">
    <property type="entry name" value="PAS-like_dom_sf"/>
</dbReference>
<evidence type="ECO:0000256" key="4">
    <source>
        <dbReference type="ARBA" id="ARBA00022553"/>
    </source>
</evidence>
<dbReference type="SUPFAM" id="SSF55874">
    <property type="entry name" value="ATPase domain of HSP90 chaperone/DNA topoisomerase II/histidine kinase"/>
    <property type="match status" value="1"/>
</dbReference>
<evidence type="ECO:0000259" key="9">
    <source>
        <dbReference type="PROSITE" id="PS50110"/>
    </source>
</evidence>
<dbReference type="SUPFAM" id="SSF55785">
    <property type="entry name" value="PYP-like sensor domain (PAS domain)"/>
    <property type="match status" value="1"/>
</dbReference>
<evidence type="ECO:0000256" key="5">
    <source>
        <dbReference type="ARBA" id="ARBA00022777"/>
    </source>
</evidence>
<dbReference type="GO" id="GO:0003723">
    <property type="term" value="F:RNA binding"/>
    <property type="evidence" value="ECO:0007669"/>
    <property type="project" value="InterPro"/>
</dbReference>
<gene>
    <name evidence="11" type="ORF">BN12_4160007</name>
</gene>
<dbReference type="OrthoDB" id="319881at2"/>
<organism evidence="11 12">
    <name type="scientific">Nostocoides japonicum T1-X7</name>
    <dbReference type="NCBI Taxonomy" id="1194083"/>
    <lineage>
        <taxon>Bacteria</taxon>
        <taxon>Bacillati</taxon>
        <taxon>Actinomycetota</taxon>
        <taxon>Actinomycetes</taxon>
        <taxon>Micrococcales</taxon>
        <taxon>Intrasporangiaceae</taxon>
        <taxon>Nostocoides</taxon>
    </lineage>
</organism>
<dbReference type="Pfam" id="PF00072">
    <property type="entry name" value="Response_reg"/>
    <property type="match status" value="1"/>
</dbReference>
<keyword evidence="6" id="KW-0902">Two-component regulatory system</keyword>
<feature type="domain" description="Response regulatory" evidence="9">
    <location>
        <begin position="613"/>
        <end position="727"/>
    </location>
</feature>
<dbReference type="PROSITE" id="PS50109">
    <property type="entry name" value="HIS_KIN"/>
    <property type="match status" value="1"/>
</dbReference>
<dbReference type="CDD" id="cd00082">
    <property type="entry name" value="HisKA"/>
    <property type="match status" value="1"/>
</dbReference>
<dbReference type="SMART" id="SM00388">
    <property type="entry name" value="HisKA"/>
    <property type="match status" value="1"/>
</dbReference>
<dbReference type="InterPro" id="IPR005561">
    <property type="entry name" value="ANTAR"/>
</dbReference>
<dbReference type="Pfam" id="PF02518">
    <property type="entry name" value="HATPase_c"/>
    <property type="match status" value="1"/>
</dbReference>
<evidence type="ECO:0000256" key="2">
    <source>
        <dbReference type="ARBA" id="ARBA00004236"/>
    </source>
</evidence>
<dbReference type="InterPro" id="IPR004358">
    <property type="entry name" value="Sig_transdc_His_kin-like_C"/>
</dbReference>
<keyword evidence="12" id="KW-1185">Reference proteome</keyword>
<keyword evidence="11" id="KW-0808">Transferase</keyword>
<dbReference type="InterPro" id="IPR001789">
    <property type="entry name" value="Sig_transdc_resp-reg_receiver"/>
</dbReference>
<comment type="subcellular location">
    <subcellularLocation>
        <location evidence="2">Cell membrane</location>
    </subcellularLocation>
</comment>
<dbReference type="PANTHER" id="PTHR43547:SF2">
    <property type="entry name" value="HYBRID SIGNAL TRANSDUCTION HISTIDINE KINASE C"/>
    <property type="match status" value="1"/>
</dbReference>
<dbReference type="SMART" id="SM00387">
    <property type="entry name" value="HATPase_c"/>
    <property type="match status" value="1"/>
</dbReference>
<dbReference type="RefSeq" id="WP_048555788.1">
    <property type="nucleotide sequence ID" value="NZ_HF570958.1"/>
</dbReference>
<feature type="domain" description="ANTAR" evidence="10">
    <location>
        <begin position="737"/>
        <end position="798"/>
    </location>
</feature>
<dbReference type="Pfam" id="PF00512">
    <property type="entry name" value="HisKA"/>
    <property type="match status" value="1"/>
</dbReference>
<dbReference type="SUPFAM" id="SSF47384">
    <property type="entry name" value="Homodimeric domain of signal transducing histidine kinase"/>
    <property type="match status" value="1"/>
</dbReference>
<dbReference type="Gene3D" id="1.10.10.10">
    <property type="entry name" value="Winged helix-like DNA-binding domain superfamily/Winged helix DNA-binding domain"/>
    <property type="match status" value="1"/>
</dbReference>
<dbReference type="Pfam" id="PF08448">
    <property type="entry name" value="PAS_4"/>
    <property type="match status" value="1"/>
</dbReference>
<dbReference type="Pfam" id="PF03861">
    <property type="entry name" value="ANTAR"/>
    <property type="match status" value="1"/>
</dbReference>
<dbReference type="InterPro" id="IPR003661">
    <property type="entry name" value="HisK_dim/P_dom"/>
</dbReference>